<sequence>MTRERLPCPSSAHQAASRADGQSRLLGYSGEPPLFITVRATLTDSDVGGDGDPLTRMVRGMQPGGGPVIHGEEVVGLEAAIVTWKPCAGAVEAGSQ</sequence>
<evidence type="ECO:0000256" key="1">
    <source>
        <dbReference type="SAM" id="MobiDB-lite"/>
    </source>
</evidence>
<accession>A0A8K0WPG4</accession>
<dbReference type="AlphaFoldDB" id="A0A8K0WPG4"/>
<organism evidence="2 3">
    <name type="scientific">Stachybotrys elegans</name>
    <dbReference type="NCBI Taxonomy" id="80388"/>
    <lineage>
        <taxon>Eukaryota</taxon>
        <taxon>Fungi</taxon>
        <taxon>Dikarya</taxon>
        <taxon>Ascomycota</taxon>
        <taxon>Pezizomycotina</taxon>
        <taxon>Sordariomycetes</taxon>
        <taxon>Hypocreomycetidae</taxon>
        <taxon>Hypocreales</taxon>
        <taxon>Stachybotryaceae</taxon>
        <taxon>Stachybotrys</taxon>
    </lineage>
</organism>
<comment type="caution">
    <text evidence="2">The sequence shown here is derived from an EMBL/GenBank/DDBJ whole genome shotgun (WGS) entry which is preliminary data.</text>
</comment>
<protein>
    <submittedName>
        <fullName evidence="2">Uncharacterized protein</fullName>
    </submittedName>
</protein>
<proteinExistence type="predicted"/>
<dbReference type="EMBL" id="JAGPNK010000009">
    <property type="protein sequence ID" value="KAH7313278.1"/>
    <property type="molecule type" value="Genomic_DNA"/>
</dbReference>
<keyword evidence="3" id="KW-1185">Reference proteome</keyword>
<evidence type="ECO:0000313" key="2">
    <source>
        <dbReference type="EMBL" id="KAH7313278.1"/>
    </source>
</evidence>
<evidence type="ECO:0000313" key="3">
    <source>
        <dbReference type="Proteomes" id="UP000813444"/>
    </source>
</evidence>
<gene>
    <name evidence="2" type="ORF">B0I35DRAFT_434779</name>
</gene>
<feature type="region of interest" description="Disordered" evidence="1">
    <location>
        <begin position="1"/>
        <end position="26"/>
    </location>
</feature>
<reference evidence="2" key="1">
    <citation type="journal article" date="2021" name="Nat. Commun.">
        <title>Genetic determinants of endophytism in the Arabidopsis root mycobiome.</title>
        <authorList>
            <person name="Mesny F."/>
            <person name="Miyauchi S."/>
            <person name="Thiergart T."/>
            <person name="Pickel B."/>
            <person name="Atanasova L."/>
            <person name="Karlsson M."/>
            <person name="Huettel B."/>
            <person name="Barry K.W."/>
            <person name="Haridas S."/>
            <person name="Chen C."/>
            <person name="Bauer D."/>
            <person name="Andreopoulos W."/>
            <person name="Pangilinan J."/>
            <person name="LaButti K."/>
            <person name="Riley R."/>
            <person name="Lipzen A."/>
            <person name="Clum A."/>
            <person name="Drula E."/>
            <person name="Henrissat B."/>
            <person name="Kohler A."/>
            <person name="Grigoriev I.V."/>
            <person name="Martin F.M."/>
            <person name="Hacquard S."/>
        </authorList>
    </citation>
    <scope>NUCLEOTIDE SEQUENCE</scope>
    <source>
        <strain evidence="2">MPI-CAGE-CH-0235</strain>
    </source>
</reference>
<name>A0A8K0WPG4_9HYPO</name>
<dbReference type="Proteomes" id="UP000813444">
    <property type="component" value="Unassembled WGS sequence"/>
</dbReference>